<dbReference type="Pfam" id="PF12679">
    <property type="entry name" value="ABC2_membrane_2"/>
    <property type="match status" value="1"/>
</dbReference>
<dbReference type="Pfam" id="PF23357">
    <property type="entry name" value="DUF7088"/>
    <property type="match status" value="1"/>
</dbReference>
<feature type="transmembrane region" description="Helical" evidence="6">
    <location>
        <begin position="54"/>
        <end position="72"/>
    </location>
</feature>
<evidence type="ECO:0000313" key="10">
    <source>
        <dbReference type="Proteomes" id="UP000182465"/>
    </source>
</evidence>
<feature type="transmembrane region" description="Helical" evidence="6">
    <location>
        <begin position="718"/>
        <end position="737"/>
    </location>
</feature>
<dbReference type="InterPro" id="IPR051449">
    <property type="entry name" value="ABC-2_transporter_component"/>
</dbReference>
<reference evidence="9 10" key="1">
    <citation type="journal article" date="2016" name="Environ. Microbiol.">
        <title>Genomic resolution of a cold subsurface aquifer community provides metabolic insights for novel microbes adapted to high CO concentrations.</title>
        <authorList>
            <person name="Probst A.J."/>
            <person name="Castelle C.J."/>
            <person name="Singh A."/>
            <person name="Brown C.T."/>
            <person name="Anantharaman K."/>
            <person name="Sharon I."/>
            <person name="Hug L.A."/>
            <person name="Burstein D."/>
            <person name="Emerson J.B."/>
            <person name="Thomas B.C."/>
            <person name="Banfield J.F."/>
        </authorList>
    </citation>
    <scope>NUCLEOTIDE SEQUENCE [LARGE SCALE GENOMIC DNA]</scope>
    <source>
        <strain evidence="9">CG1_02_38_13</strain>
    </source>
</reference>
<dbReference type="InterPro" id="IPR055396">
    <property type="entry name" value="DUF7088"/>
</dbReference>
<evidence type="ECO:0000256" key="5">
    <source>
        <dbReference type="ARBA" id="ARBA00023136"/>
    </source>
</evidence>
<feature type="transmembrane region" description="Helical" evidence="6">
    <location>
        <begin position="214"/>
        <end position="235"/>
    </location>
</feature>
<feature type="transmembrane region" description="Helical" evidence="6">
    <location>
        <begin position="93"/>
        <end position="115"/>
    </location>
</feature>
<keyword evidence="3 6" id="KW-0812">Transmembrane</keyword>
<comment type="subcellular location">
    <subcellularLocation>
        <location evidence="1">Cell membrane</location>
        <topology evidence="1">Multi-pass membrane protein</topology>
    </subcellularLocation>
</comment>
<keyword evidence="2" id="KW-1003">Cell membrane</keyword>
<dbReference type="Proteomes" id="UP000182465">
    <property type="component" value="Unassembled WGS sequence"/>
</dbReference>
<feature type="transmembrane region" description="Helical" evidence="6">
    <location>
        <begin position="21"/>
        <end position="42"/>
    </location>
</feature>
<proteinExistence type="predicted"/>
<evidence type="ECO:0000256" key="1">
    <source>
        <dbReference type="ARBA" id="ARBA00004651"/>
    </source>
</evidence>
<dbReference type="InterPro" id="IPR019196">
    <property type="entry name" value="ABC_transp_unknown"/>
</dbReference>
<dbReference type="PANTHER" id="PTHR30294:SF29">
    <property type="entry name" value="MULTIDRUG ABC TRANSPORTER PERMEASE YBHS-RELATED"/>
    <property type="match status" value="1"/>
</dbReference>
<evidence type="ECO:0000256" key="2">
    <source>
        <dbReference type="ARBA" id="ARBA00022475"/>
    </source>
</evidence>
<evidence type="ECO:0000256" key="3">
    <source>
        <dbReference type="ARBA" id="ARBA00022692"/>
    </source>
</evidence>
<evidence type="ECO:0000313" key="9">
    <source>
        <dbReference type="EMBL" id="OIO16298.1"/>
    </source>
</evidence>
<evidence type="ECO:0000259" key="7">
    <source>
        <dbReference type="Pfam" id="PF09822"/>
    </source>
</evidence>
<dbReference type="GO" id="GO:0140359">
    <property type="term" value="F:ABC-type transporter activity"/>
    <property type="evidence" value="ECO:0007669"/>
    <property type="project" value="InterPro"/>
</dbReference>
<comment type="caution">
    <text evidence="9">The sequence shown here is derived from an EMBL/GenBank/DDBJ whole genome shotgun (WGS) entry which is preliminary data.</text>
</comment>
<protein>
    <submittedName>
        <fullName evidence="9">Uncharacterized protein</fullName>
    </submittedName>
</protein>
<gene>
    <name evidence="9" type="ORF">AUJ29_03020</name>
</gene>
<feature type="transmembrane region" description="Helical" evidence="6">
    <location>
        <begin position="127"/>
        <end position="147"/>
    </location>
</feature>
<organism evidence="9 10">
    <name type="scientific">Candidatus Kuenenbacteria bacterium CG1_02_38_13</name>
    <dbReference type="NCBI Taxonomy" id="1805235"/>
    <lineage>
        <taxon>Bacteria</taxon>
        <taxon>Candidatus Kueneniibacteriota</taxon>
    </lineage>
</organism>
<feature type="transmembrane region" description="Helical" evidence="6">
    <location>
        <begin position="247"/>
        <end position="268"/>
    </location>
</feature>
<dbReference type="GO" id="GO:0005886">
    <property type="term" value="C:plasma membrane"/>
    <property type="evidence" value="ECO:0007669"/>
    <property type="project" value="UniProtKB-SubCell"/>
</dbReference>
<feature type="transmembrane region" description="Helical" evidence="6">
    <location>
        <begin position="159"/>
        <end position="177"/>
    </location>
</feature>
<evidence type="ECO:0000259" key="8">
    <source>
        <dbReference type="Pfam" id="PF23357"/>
    </source>
</evidence>
<sequence length="749" mass="83677">MSNIYIILKKELRAYFYQPTAYILLVVFLVISYFFYFRPVLITGETSLRPLFSILPWIMMFFVPAICMSLIAKEKDNGTFETLSTQPVSMLQIIIGKALGAFVFVMIAVLITLTIPTTLSRFGDFDWGIIFSQYLGTAFLLASFVAIGTWASSVTKNQVVAFILGIGINFALILAGFEMVTLSLSYPFDVIFKRISILDHFYNVTRGVIDIRDIVYFLVLILIFGFLTYLTLLKIKGGKTQKNYRKLSSIIVVIVIAGLIVNLSGNYINGRIDLTKGQIYTLSEATKNILGDLESSIDIHFVVSKEIPAQLEASVQDVNDMLKDYVKEGKGKINLYTYYPDKEESAAARAEELGIPAIQFNVIAKDEFSTKKGYFGLVVETGVGENKKTESIPFIEQTNTLEYQLTSFIWNMVNDEKKKIGWLAGHGEKDLIQEMGYLNSQLAKQYALADINLTKRDDNGDEIGYNDIPEGVTVLVIAGPKKNLSEAEMGKINAYLLNGGSAMVLGETIEINPQYMMATTSEGTINLLLNEWGVNINDDIVYDLGSHESVSFRDSAVNYILPYPFWVKAIAAAGNNFLGNIKSLLLPWSSSISVMENKLKENTQITPLFTTTEFGGSQKDIFDLNPQQNWPKNNLGYKNMAIAIQNFFDNKTSRLIVAGSVNFAVDDFVQNSSGNAVFMLNAIEWLAQDDILSSIRTKNLSSAPLLFKTEEEKNSVKYFNIVGVPMIIILAGAVVMLKRKKKMNRKLLN</sequence>
<keyword evidence="4 6" id="KW-1133">Transmembrane helix</keyword>
<dbReference type="PANTHER" id="PTHR30294">
    <property type="entry name" value="MEMBRANE COMPONENT OF ABC TRANSPORTER YHHJ-RELATED"/>
    <property type="match status" value="1"/>
</dbReference>
<name>A0A1J4TWC4_9BACT</name>
<dbReference type="EMBL" id="MNVB01000064">
    <property type="protein sequence ID" value="OIO16298.1"/>
    <property type="molecule type" value="Genomic_DNA"/>
</dbReference>
<accession>A0A1J4TWC4</accession>
<evidence type="ECO:0000256" key="6">
    <source>
        <dbReference type="SAM" id="Phobius"/>
    </source>
</evidence>
<feature type="domain" description="DUF7088" evidence="8">
    <location>
        <begin position="277"/>
        <end position="380"/>
    </location>
</feature>
<feature type="domain" description="ABC-type uncharacterised transport system" evidence="7">
    <location>
        <begin position="417"/>
        <end position="682"/>
    </location>
</feature>
<keyword evidence="5 6" id="KW-0472">Membrane</keyword>
<dbReference type="AlphaFoldDB" id="A0A1J4TWC4"/>
<evidence type="ECO:0000256" key="4">
    <source>
        <dbReference type="ARBA" id="ARBA00022989"/>
    </source>
</evidence>
<dbReference type="Pfam" id="PF09822">
    <property type="entry name" value="ABC_transp_aux"/>
    <property type="match status" value="1"/>
</dbReference>